<evidence type="ECO:0000256" key="1">
    <source>
        <dbReference type="ARBA" id="ARBA00001933"/>
    </source>
</evidence>
<protein>
    <submittedName>
        <fullName evidence="7">Pyridoxal phosphate-dependent aminotransferase</fullName>
    </submittedName>
</protein>
<dbReference type="InterPro" id="IPR004839">
    <property type="entry name" value="Aminotransferase_I/II_large"/>
</dbReference>
<dbReference type="InterPro" id="IPR015424">
    <property type="entry name" value="PyrdxlP-dep_Trfase"/>
</dbReference>
<keyword evidence="3 7" id="KW-0032">Aminotransferase</keyword>
<dbReference type="InterPro" id="IPR015422">
    <property type="entry name" value="PyrdxlP-dep_Trfase_small"/>
</dbReference>
<dbReference type="InterPro" id="IPR050596">
    <property type="entry name" value="AspAT/PAT-like"/>
</dbReference>
<comment type="cofactor">
    <cofactor evidence="1">
        <name>pyridoxal 5'-phosphate</name>
        <dbReference type="ChEBI" id="CHEBI:597326"/>
    </cofactor>
</comment>
<accession>A0ABU5VYD7</accession>
<dbReference type="PANTHER" id="PTHR46383:SF1">
    <property type="entry name" value="ASPARTATE AMINOTRANSFERASE"/>
    <property type="match status" value="1"/>
</dbReference>
<keyword evidence="4" id="KW-0808">Transferase</keyword>
<dbReference type="CDD" id="cd00609">
    <property type="entry name" value="AAT_like"/>
    <property type="match status" value="1"/>
</dbReference>
<evidence type="ECO:0000313" key="8">
    <source>
        <dbReference type="Proteomes" id="UP001302274"/>
    </source>
</evidence>
<evidence type="ECO:0000256" key="5">
    <source>
        <dbReference type="ARBA" id="ARBA00022898"/>
    </source>
</evidence>
<evidence type="ECO:0000313" key="7">
    <source>
        <dbReference type="EMBL" id="MEA9357617.1"/>
    </source>
</evidence>
<dbReference type="Proteomes" id="UP001302274">
    <property type="component" value="Unassembled WGS sequence"/>
</dbReference>
<dbReference type="SUPFAM" id="SSF53383">
    <property type="entry name" value="PLP-dependent transferases"/>
    <property type="match status" value="1"/>
</dbReference>
<dbReference type="Pfam" id="PF00155">
    <property type="entry name" value="Aminotran_1_2"/>
    <property type="match status" value="1"/>
</dbReference>
<sequence>MEAQGAFGLKQLMVEPANILTNVQEKKVYNLTLGEPRLSEFPYELLDQLKNIEQINNYYPSLGDQGLRQSILDKYYGHLKTSNIIITHGAIGALDVILRSTLDSTSEILLPNPGFPPYEKLAQLTGAKIIKYNINLYSSASLVDWDHILKNVTDQTKILLLNSPHNPSGKLFTLKDRDFLKQLLIHYPNLMFVMDEVYRDLIYSSLSHYDLTEFIDRGYIINSFSKIYPLQGARIGWVIASEENVQRMSGIYNNAYGAISSFGQELAKLLIAKNIDYSPRYYEARESGCKILDYYGVDYLFPNGAFFICVNYMRSDLDVISELKELGVHAVPGSAFGTLGTGYIRVSFAQTPEVLQESFHIIGTHWKLKKKERAIC</sequence>
<keyword evidence="8" id="KW-1185">Reference proteome</keyword>
<proteinExistence type="inferred from homology"/>
<comment type="caution">
    <text evidence="7">The sequence shown here is derived from an EMBL/GenBank/DDBJ whole genome shotgun (WGS) entry which is preliminary data.</text>
</comment>
<evidence type="ECO:0000256" key="2">
    <source>
        <dbReference type="ARBA" id="ARBA00007441"/>
    </source>
</evidence>
<gene>
    <name evidence="7" type="ORF">SHI21_15415</name>
</gene>
<keyword evidence="5" id="KW-0663">Pyridoxal phosphate</keyword>
<dbReference type="PANTHER" id="PTHR46383">
    <property type="entry name" value="ASPARTATE AMINOTRANSFERASE"/>
    <property type="match status" value="1"/>
</dbReference>
<evidence type="ECO:0000256" key="3">
    <source>
        <dbReference type="ARBA" id="ARBA00022576"/>
    </source>
</evidence>
<dbReference type="RefSeq" id="WP_323577697.1">
    <property type="nucleotide sequence ID" value="NZ_JAYGJQ010000002.1"/>
</dbReference>
<dbReference type="Gene3D" id="3.90.1150.10">
    <property type="entry name" value="Aspartate Aminotransferase, domain 1"/>
    <property type="match status" value="1"/>
</dbReference>
<evidence type="ECO:0000256" key="4">
    <source>
        <dbReference type="ARBA" id="ARBA00022679"/>
    </source>
</evidence>
<dbReference type="EMBL" id="JAYGJQ010000002">
    <property type="protein sequence ID" value="MEA9357617.1"/>
    <property type="molecule type" value="Genomic_DNA"/>
</dbReference>
<feature type="domain" description="Aminotransferase class I/classII large" evidence="6">
    <location>
        <begin position="28"/>
        <end position="357"/>
    </location>
</feature>
<dbReference type="Gene3D" id="3.40.640.10">
    <property type="entry name" value="Type I PLP-dependent aspartate aminotransferase-like (Major domain)"/>
    <property type="match status" value="1"/>
</dbReference>
<name>A0ABU5VYD7_9BACT</name>
<dbReference type="GO" id="GO:0008483">
    <property type="term" value="F:transaminase activity"/>
    <property type="evidence" value="ECO:0007669"/>
    <property type="project" value="UniProtKB-KW"/>
</dbReference>
<dbReference type="InterPro" id="IPR015421">
    <property type="entry name" value="PyrdxlP-dep_Trfase_major"/>
</dbReference>
<evidence type="ECO:0000259" key="6">
    <source>
        <dbReference type="Pfam" id="PF00155"/>
    </source>
</evidence>
<comment type="similarity">
    <text evidence="2">Belongs to the class-I pyridoxal-phosphate-dependent aminotransferase family.</text>
</comment>
<reference evidence="7 8" key="1">
    <citation type="submission" date="2023-11" db="EMBL/GenBank/DDBJ databases">
        <title>A Novel Polar Bacteriovorax (B. antarcticus) Isolated from the Biocrust in Antarctica.</title>
        <authorList>
            <person name="Mun W."/>
            <person name="Choi S.Y."/>
            <person name="Mitchell R.J."/>
        </authorList>
    </citation>
    <scope>NUCLEOTIDE SEQUENCE [LARGE SCALE GENOMIC DNA]</scope>
    <source>
        <strain evidence="7 8">PP10</strain>
    </source>
</reference>
<organism evidence="7 8">
    <name type="scientific">Bacteriovorax antarcticus</name>
    <dbReference type="NCBI Taxonomy" id="3088717"/>
    <lineage>
        <taxon>Bacteria</taxon>
        <taxon>Pseudomonadati</taxon>
        <taxon>Bdellovibrionota</taxon>
        <taxon>Bacteriovoracia</taxon>
        <taxon>Bacteriovoracales</taxon>
        <taxon>Bacteriovoracaceae</taxon>
        <taxon>Bacteriovorax</taxon>
    </lineage>
</organism>